<dbReference type="GO" id="GO:0004674">
    <property type="term" value="F:protein serine/threonine kinase activity"/>
    <property type="evidence" value="ECO:0007669"/>
    <property type="project" value="UniProtKB-KW"/>
</dbReference>
<evidence type="ECO:0000256" key="7">
    <source>
        <dbReference type="ARBA" id="ARBA00047899"/>
    </source>
</evidence>
<keyword evidence="3" id="KW-0808">Transferase</keyword>
<dbReference type="EMBL" id="LGRB01000019">
    <property type="protein sequence ID" value="OCT45868.1"/>
    <property type="molecule type" value="Genomic_DNA"/>
</dbReference>
<dbReference type="InterPro" id="IPR050660">
    <property type="entry name" value="NEK_Ser/Thr_kinase"/>
</dbReference>
<evidence type="ECO:0000256" key="8">
    <source>
        <dbReference type="ARBA" id="ARBA00048679"/>
    </source>
</evidence>
<dbReference type="VEuPathDB" id="FungiDB:CLCR_11230"/>
<evidence type="ECO:0000313" key="11">
    <source>
        <dbReference type="EMBL" id="OCT45868.1"/>
    </source>
</evidence>
<protein>
    <recommendedName>
        <fullName evidence="1">non-specific serine/threonine protein kinase</fullName>
        <ecNumber evidence="1">2.7.11.1</ecNumber>
    </recommendedName>
</protein>
<feature type="compositionally biased region" description="Acidic residues" evidence="9">
    <location>
        <begin position="565"/>
        <end position="579"/>
    </location>
</feature>
<feature type="region of interest" description="Disordered" evidence="9">
    <location>
        <begin position="793"/>
        <end position="813"/>
    </location>
</feature>
<feature type="region of interest" description="Disordered" evidence="9">
    <location>
        <begin position="554"/>
        <end position="621"/>
    </location>
</feature>
<feature type="compositionally biased region" description="Basic and acidic residues" evidence="9">
    <location>
        <begin position="672"/>
        <end position="681"/>
    </location>
</feature>
<dbReference type="STRING" id="86049.A0A1C1CBL7"/>
<evidence type="ECO:0000313" key="12">
    <source>
        <dbReference type="Proteomes" id="UP000094526"/>
    </source>
</evidence>
<evidence type="ECO:0000259" key="10">
    <source>
        <dbReference type="PROSITE" id="PS50011"/>
    </source>
</evidence>
<comment type="catalytic activity">
    <reaction evidence="7">
        <text>L-threonyl-[protein] + ATP = O-phospho-L-threonyl-[protein] + ADP + H(+)</text>
        <dbReference type="Rhea" id="RHEA:46608"/>
        <dbReference type="Rhea" id="RHEA-COMP:11060"/>
        <dbReference type="Rhea" id="RHEA-COMP:11605"/>
        <dbReference type="ChEBI" id="CHEBI:15378"/>
        <dbReference type="ChEBI" id="CHEBI:30013"/>
        <dbReference type="ChEBI" id="CHEBI:30616"/>
        <dbReference type="ChEBI" id="CHEBI:61977"/>
        <dbReference type="ChEBI" id="CHEBI:456216"/>
        <dbReference type="EC" id="2.7.11.1"/>
    </reaction>
</comment>
<keyword evidence="12" id="KW-1185">Reference proteome</keyword>
<feature type="compositionally biased region" description="Acidic residues" evidence="9">
    <location>
        <begin position="973"/>
        <end position="983"/>
    </location>
</feature>
<feature type="domain" description="Protein kinase" evidence="10">
    <location>
        <begin position="92"/>
        <end position="468"/>
    </location>
</feature>
<proteinExistence type="predicted"/>
<evidence type="ECO:0000256" key="1">
    <source>
        <dbReference type="ARBA" id="ARBA00012513"/>
    </source>
</evidence>
<keyword evidence="4" id="KW-0547">Nucleotide-binding</keyword>
<dbReference type="VEuPathDB" id="FungiDB:G647_03758"/>
<dbReference type="EC" id="2.7.11.1" evidence="1"/>
<dbReference type="InterPro" id="IPR011009">
    <property type="entry name" value="Kinase-like_dom_sf"/>
</dbReference>
<feature type="compositionally biased region" description="Acidic residues" evidence="9">
    <location>
        <begin position="898"/>
        <end position="910"/>
    </location>
</feature>
<comment type="caution">
    <text evidence="11">The sequence shown here is derived from an EMBL/GenBank/DDBJ whole genome shotgun (WGS) entry which is preliminary data.</text>
</comment>
<feature type="region of interest" description="Disordered" evidence="9">
    <location>
        <begin position="875"/>
        <end position="1000"/>
    </location>
</feature>
<evidence type="ECO:0000256" key="3">
    <source>
        <dbReference type="ARBA" id="ARBA00022679"/>
    </source>
</evidence>
<evidence type="ECO:0000256" key="5">
    <source>
        <dbReference type="ARBA" id="ARBA00022777"/>
    </source>
</evidence>
<feature type="compositionally biased region" description="Basic and acidic residues" evidence="9">
    <location>
        <begin position="919"/>
        <end position="932"/>
    </location>
</feature>
<evidence type="ECO:0000256" key="4">
    <source>
        <dbReference type="ARBA" id="ARBA00022741"/>
    </source>
</evidence>
<dbReference type="PANTHER" id="PTHR43671">
    <property type="entry name" value="SERINE/THREONINE-PROTEIN KINASE NEK"/>
    <property type="match status" value="1"/>
</dbReference>
<feature type="region of interest" description="Disordered" evidence="9">
    <location>
        <begin position="664"/>
        <end position="733"/>
    </location>
</feature>
<feature type="compositionally biased region" description="Basic residues" evidence="9">
    <location>
        <begin position="990"/>
        <end position="1000"/>
    </location>
</feature>
<dbReference type="Gene3D" id="1.10.510.10">
    <property type="entry name" value="Transferase(Phosphotransferase) domain 1"/>
    <property type="match status" value="1"/>
</dbReference>
<evidence type="ECO:0000256" key="9">
    <source>
        <dbReference type="SAM" id="MobiDB-lite"/>
    </source>
</evidence>
<dbReference type="PROSITE" id="PS50011">
    <property type="entry name" value="PROTEIN_KINASE_DOM"/>
    <property type="match status" value="1"/>
</dbReference>
<keyword evidence="5" id="KW-0418">Kinase</keyword>
<keyword evidence="2" id="KW-0723">Serine/threonine-protein kinase</keyword>
<evidence type="ECO:0000256" key="6">
    <source>
        <dbReference type="ARBA" id="ARBA00022840"/>
    </source>
</evidence>
<dbReference type="GO" id="GO:0005524">
    <property type="term" value="F:ATP binding"/>
    <property type="evidence" value="ECO:0007669"/>
    <property type="project" value="UniProtKB-KW"/>
</dbReference>
<name>A0A1C1CBL7_9EURO</name>
<dbReference type="OrthoDB" id="310217at2759"/>
<dbReference type="PANTHER" id="PTHR43671:SF98">
    <property type="entry name" value="SERINE_THREONINE-PROTEIN KINASE NEK11"/>
    <property type="match status" value="1"/>
</dbReference>
<sequence>MAQQHYQGKRLDGSPFENPDLDNIVVHAGRQSRNNPLRTLLERLVGVDFDPIWYQDRTKRGAFGNPDNGESIREFLSRWLYFRSDETEDGDWGPIRPLGRGGYGTVGLWQKRNSQNRIVDEVVCKEMRLPTLRDDPENGFDLDDYEIDHLSNRKLLTEAAIHRDINMQHPGIAPHLRGYKFLQDNGPGTGRYRFYMEYCPNGSLGRICSLYRCWNTFLPEVFVWHVFYSLARACEALRDTPPADSKMLQWPRTRGEDYADIRENLYCLHMDVKPVNFLLGYPQEGQEYPAALLNDFGASAYTSHSGDGPIKNPTDLFWRGTKEYYPTEQSHYGVNWDIPPDGGRLRNQDEDGEKLDAQAAYQRRKEDNKDFPEDVIFEHAFNIYGVGQTMFELVTLVSDERHLKKIRADTLEKFRANGNHQITEADVDSTPPGFYTHQLRHLVYRCLDPNPANRPTQLELMDRTHEGLQLAIERAGGCLPKVYFRDHEINEMPLGNADLEAAPQDFKDLIRSEFVNPDLPKLKLPPHKYRGIASALGYPSWKSFYRRVNPHKRWFRPVGAPPDADPPEETDDDDVDEENSSTKPMHPEGNSQNNDVESDDEEDQGPKPARRPPPSEAEQEKRSKMLRLLITQRHGVFLNGKDAKRLLGKNDWYVERAAQAYARLRGAPSKQAENENGKDDDSNGSDHGPSEDRQGGGGLGQGGAPPLVGAGSTSQAPHSGRPRFSTPRTQGPDAQIDELRRRVQHVAVAHDPPRVFLTARARLALYLEAAQNDIDAAERLWLREYERRYGSGTEVSEASGASASQGNNNSTDNEDTLVAELRRRVHHLVADKPPRQYLITDNWLRQVLGRRQGDLHLAEQLWLRDYIRLYERGGSVGSVESSGRSNPRQAGSLGRDAGEDEDEDEDDGGEESTTPSPEAGRKTYKAKDDKGKGKTKAMVKATAQSKPKPGPKSKSKGKPRQKATQQRKRKDLEDDDDDDDDDTAALPPRRSQRVAKRQKK</sequence>
<comment type="catalytic activity">
    <reaction evidence="8">
        <text>L-seryl-[protein] + ATP = O-phospho-L-seryl-[protein] + ADP + H(+)</text>
        <dbReference type="Rhea" id="RHEA:17989"/>
        <dbReference type="Rhea" id="RHEA-COMP:9863"/>
        <dbReference type="Rhea" id="RHEA-COMP:11604"/>
        <dbReference type="ChEBI" id="CHEBI:15378"/>
        <dbReference type="ChEBI" id="CHEBI:29999"/>
        <dbReference type="ChEBI" id="CHEBI:30616"/>
        <dbReference type="ChEBI" id="CHEBI:83421"/>
        <dbReference type="ChEBI" id="CHEBI:456216"/>
        <dbReference type="EC" id="2.7.11.1"/>
    </reaction>
</comment>
<reference evidence="12" key="1">
    <citation type="submission" date="2015-07" db="EMBL/GenBank/DDBJ databases">
        <authorList>
            <person name="Teixeira M.M."/>
            <person name="Souza R.C."/>
            <person name="Almeida L.G."/>
            <person name="Vicente V.A."/>
            <person name="de Hoog S."/>
            <person name="Bocca A.L."/>
            <person name="de Almeida S.R."/>
            <person name="Vasconcelos A.T."/>
            <person name="Felipe M.S."/>
        </authorList>
    </citation>
    <scope>NUCLEOTIDE SEQUENCE [LARGE SCALE GENOMIC DNA]</scope>
    <source>
        <strain evidence="12">KSF</strain>
    </source>
</reference>
<dbReference type="InterPro" id="IPR000719">
    <property type="entry name" value="Prot_kinase_dom"/>
</dbReference>
<dbReference type="SMART" id="SM00220">
    <property type="entry name" value="S_TKc"/>
    <property type="match status" value="1"/>
</dbReference>
<dbReference type="AlphaFoldDB" id="A0A1C1CBL7"/>
<gene>
    <name evidence="11" type="ORF">CLCR_11230</name>
</gene>
<dbReference type="InterPro" id="IPR008271">
    <property type="entry name" value="Ser/Thr_kinase_AS"/>
</dbReference>
<accession>A0A1C1CBL7</accession>
<feature type="compositionally biased region" description="Low complexity" evidence="9">
    <location>
        <begin position="793"/>
        <end position="811"/>
    </location>
</feature>
<feature type="compositionally biased region" description="Basic residues" evidence="9">
    <location>
        <begin position="949"/>
        <end position="969"/>
    </location>
</feature>
<keyword evidence="6" id="KW-0067">ATP-binding</keyword>
<evidence type="ECO:0000256" key="2">
    <source>
        <dbReference type="ARBA" id="ARBA00022527"/>
    </source>
</evidence>
<dbReference type="PROSITE" id="PS00108">
    <property type="entry name" value="PROTEIN_KINASE_ST"/>
    <property type="match status" value="1"/>
</dbReference>
<dbReference type="Proteomes" id="UP000094526">
    <property type="component" value="Unassembled WGS sequence"/>
</dbReference>
<organism evidence="11 12">
    <name type="scientific">Cladophialophora carrionii</name>
    <dbReference type="NCBI Taxonomy" id="86049"/>
    <lineage>
        <taxon>Eukaryota</taxon>
        <taxon>Fungi</taxon>
        <taxon>Dikarya</taxon>
        <taxon>Ascomycota</taxon>
        <taxon>Pezizomycotina</taxon>
        <taxon>Eurotiomycetes</taxon>
        <taxon>Chaetothyriomycetidae</taxon>
        <taxon>Chaetothyriales</taxon>
        <taxon>Herpotrichiellaceae</taxon>
        <taxon>Cladophialophora</taxon>
    </lineage>
</organism>
<dbReference type="SUPFAM" id="SSF56112">
    <property type="entry name" value="Protein kinase-like (PK-like)"/>
    <property type="match status" value="1"/>
</dbReference>